<name>K0QYP8_THAOC</name>
<evidence type="ECO:0000313" key="2">
    <source>
        <dbReference type="EMBL" id="EJK44308.1"/>
    </source>
</evidence>
<dbReference type="AlphaFoldDB" id="K0QYP8"/>
<keyword evidence="3" id="KW-1185">Reference proteome</keyword>
<dbReference type="EMBL" id="AGNL01049872">
    <property type="protein sequence ID" value="EJK44308.1"/>
    <property type="molecule type" value="Genomic_DNA"/>
</dbReference>
<feature type="compositionally biased region" description="Acidic residues" evidence="1">
    <location>
        <begin position="148"/>
        <end position="159"/>
    </location>
</feature>
<reference evidence="2 3" key="1">
    <citation type="journal article" date="2012" name="Genome Biol.">
        <title>Genome and low-iron response of an oceanic diatom adapted to chronic iron limitation.</title>
        <authorList>
            <person name="Lommer M."/>
            <person name="Specht M."/>
            <person name="Roy A.S."/>
            <person name="Kraemer L."/>
            <person name="Andreson R."/>
            <person name="Gutowska M.A."/>
            <person name="Wolf J."/>
            <person name="Bergner S.V."/>
            <person name="Schilhabel M.B."/>
            <person name="Klostermeier U.C."/>
            <person name="Beiko R.G."/>
            <person name="Rosenstiel P."/>
            <person name="Hippler M."/>
            <person name="Laroche J."/>
        </authorList>
    </citation>
    <scope>NUCLEOTIDE SEQUENCE [LARGE SCALE GENOMIC DNA]</scope>
    <source>
        <strain evidence="2 3">CCMP1005</strain>
    </source>
</reference>
<comment type="caution">
    <text evidence="2">The sequence shown here is derived from an EMBL/GenBank/DDBJ whole genome shotgun (WGS) entry which is preliminary data.</text>
</comment>
<feature type="region of interest" description="Disordered" evidence="1">
    <location>
        <begin position="109"/>
        <end position="159"/>
    </location>
</feature>
<evidence type="ECO:0000313" key="3">
    <source>
        <dbReference type="Proteomes" id="UP000266841"/>
    </source>
</evidence>
<protein>
    <submittedName>
        <fullName evidence="2">Uncharacterized protein</fullName>
    </submittedName>
</protein>
<sequence length="324" mass="36697">MYVTQTRTLDGTFGPSSSLFSCLLLSSGVCRARRRVAEPPGARREFYVPTTNVKREIILNLYSMKSNSKLVATSVVTILIAAGTFKHISSKSPATVAEQDSTDPAQRIVQTAPASSHAAQFARHVPAQTQDGSDRQLKRKKKKSAANDSDEGEADDEAEETIAQKMTRKHPGFKPEDASEQLVQRSSAMDEYPHRFPSIRFTPWDHLSPETKEILMDDFGYHGWSWNGLEAEVEGKPYDKLTKRQRESALLLHWDERTWDCWVHHYASFGKRAIAKAGIFDEMQTLTDSWDKAWGELSDDEILAAKRLCYNEAIWSRVNLEQWS</sequence>
<proteinExistence type="predicted"/>
<dbReference type="PROSITE" id="PS51257">
    <property type="entry name" value="PROKAR_LIPOPROTEIN"/>
    <property type="match status" value="1"/>
</dbReference>
<evidence type="ECO:0000256" key="1">
    <source>
        <dbReference type="SAM" id="MobiDB-lite"/>
    </source>
</evidence>
<feature type="compositionally biased region" description="Polar residues" evidence="1">
    <location>
        <begin position="109"/>
        <end position="118"/>
    </location>
</feature>
<gene>
    <name evidence="2" type="ORF">THAOC_37163</name>
</gene>
<feature type="region of interest" description="Disordered" evidence="1">
    <location>
        <begin position="166"/>
        <end position="185"/>
    </location>
</feature>
<accession>K0QYP8</accession>
<organism evidence="2 3">
    <name type="scientific">Thalassiosira oceanica</name>
    <name type="common">Marine diatom</name>
    <dbReference type="NCBI Taxonomy" id="159749"/>
    <lineage>
        <taxon>Eukaryota</taxon>
        <taxon>Sar</taxon>
        <taxon>Stramenopiles</taxon>
        <taxon>Ochrophyta</taxon>
        <taxon>Bacillariophyta</taxon>
        <taxon>Coscinodiscophyceae</taxon>
        <taxon>Thalassiosirophycidae</taxon>
        <taxon>Thalassiosirales</taxon>
        <taxon>Thalassiosiraceae</taxon>
        <taxon>Thalassiosira</taxon>
    </lineage>
</organism>
<dbReference type="Proteomes" id="UP000266841">
    <property type="component" value="Unassembled WGS sequence"/>
</dbReference>